<dbReference type="VEuPathDB" id="TriTrypDB:LtaPh_1616000"/>
<keyword evidence="19" id="KW-0812">Transmembrane</keyword>
<dbReference type="OrthoDB" id="269384at2759"/>
<feature type="active site" description="Nucleophile" evidence="16">
    <location>
        <position position="410"/>
    </location>
</feature>
<evidence type="ECO:0000256" key="15">
    <source>
        <dbReference type="ARBA" id="ARBA00023284"/>
    </source>
</evidence>
<keyword evidence="12 19" id="KW-0472">Membrane</keyword>
<feature type="transmembrane region" description="Helical" evidence="19">
    <location>
        <begin position="12"/>
        <end position="30"/>
    </location>
</feature>
<dbReference type="SUPFAM" id="SSF110019">
    <property type="entry name" value="ERO1-like"/>
    <property type="match status" value="1"/>
</dbReference>
<comment type="cofactor">
    <cofactor evidence="1 17">
        <name>FAD</name>
        <dbReference type="ChEBI" id="CHEBI:57692"/>
    </cofactor>
</comment>
<evidence type="ECO:0000256" key="2">
    <source>
        <dbReference type="ARBA" id="ARBA00004367"/>
    </source>
</evidence>
<evidence type="ECO:0000256" key="13">
    <source>
        <dbReference type="ARBA" id="ARBA00023157"/>
    </source>
</evidence>
<keyword evidence="14" id="KW-0325">Glycoprotein</keyword>
<keyword evidence="5" id="KW-0813">Transport</keyword>
<dbReference type="PANTHER" id="PTHR12613">
    <property type="entry name" value="ERO1-RELATED"/>
    <property type="match status" value="1"/>
</dbReference>
<keyword evidence="6" id="KW-0285">Flavoprotein</keyword>
<reference evidence="20" key="1">
    <citation type="submission" date="2019-11" db="EMBL/GenBank/DDBJ databases">
        <title>Leishmania tarentolae CDS.</title>
        <authorList>
            <person name="Goto Y."/>
            <person name="Yamagishi J."/>
        </authorList>
    </citation>
    <scope>NUCLEOTIDE SEQUENCE [LARGE SCALE GENOMIC DNA]</scope>
    <source>
        <strain evidence="20">Parrot Tar II</strain>
    </source>
</reference>
<evidence type="ECO:0000256" key="10">
    <source>
        <dbReference type="ARBA" id="ARBA00022982"/>
    </source>
</evidence>
<dbReference type="Proteomes" id="UP000419144">
    <property type="component" value="Unassembled WGS sequence"/>
</dbReference>
<feature type="transmembrane region" description="Helical" evidence="19">
    <location>
        <begin position="51"/>
        <end position="69"/>
    </location>
</feature>
<accession>A0A640KDY5</accession>
<evidence type="ECO:0000313" key="21">
    <source>
        <dbReference type="Proteomes" id="UP000419144"/>
    </source>
</evidence>
<keyword evidence="15" id="KW-0676">Redox-active center</keyword>
<organism evidence="20 21">
    <name type="scientific">Leishmania tarentolae</name>
    <name type="common">Sauroleishmania tarentolae</name>
    <dbReference type="NCBI Taxonomy" id="5689"/>
    <lineage>
        <taxon>Eukaryota</taxon>
        <taxon>Discoba</taxon>
        <taxon>Euglenozoa</taxon>
        <taxon>Kinetoplastea</taxon>
        <taxon>Metakinetoplastina</taxon>
        <taxon>Trypanosomatida</taxon>
        <taxon>Trypanosomatidae</taxon>
        <taxon>Leishmaniinae</taxon>
        <taxon>Leishmania</taxon>
        <taxon>lizard Leishmania</taxon>
    </lineage>
</organism>
<dbReference type="PANTHER" id="PTHR12613:SF0">
    <property type="entry name" value="ERO1-LIKE PROTEIN"/>
    <property type="match status" value="1"/>
</dbReference>
<proteinExistence type="inferred from homology"/>
<evidence type="ECO:0000256" key="9">
    <source>
        <dbReference type="ARBA" id="ARBA00022827"/>
    </source>
</evidence>
<comment type="similarity">
    <text evidence="3">Belongs to the EROs family.</text>
</comment>
<feature type="binding site" evidence="17">
    <location>
        <position position="260"/>
    </location>
    <ligand>
        <name>FAD</name>
        <dbReference type="ChEBI" id="CHEBI:57692"/>
    </ligand>
</feature>
<evidence type="ECO:0000256" key="18">
    <source>
        <dbReference type="PIRSR" id="PIRSR017205-3"/>
    </source>
</evidence>
<dbReference type="AlphaFoldDB" id="A0A640KDY5"/>
<dbReference type="GO" id="GO:0016972">
    <property type="term" value="F:thiol oxidase activity"/>
    <property type="evidence" value="ECO:0007669"/>
    <property type="project" value="InterPro"/>
</dbReference>
<evidence type="ECO:0000256" key="3">
    <source>
        <dbReference type="ARBA" id="ARBA00008277"/>
    </source>
</evidence>
<sequence length="474" mass="52793">MYLFGVDPSLSSLISLASASVILFLTSHAHSRLSENQAFSVTRMSRVNIEAIIKCACSVLLVVFLVFTYEAPKTTADSAGTFNLPVRSRIVLDTTKLDYGYCHSSPHEIDEGTKSLLDILNRITVSPYFRYFKVNTAKPCPYWAVSLLCTSAENTCDVCRCDENSIPEALRADVDMSELNTPDGSVAKTMRQPGNLDEWGDWLKDNGADYVDLAANPEGNTGYSGPLAAQVWRAIYAENCLLSGDNGSCQESSILRTLLSGLHMSINIHVCTSFYKDNELSSPQRDAGIYNNPNISFYPNCEMYNNRVAPFPEYVGNLYVLYQFTLRALAKARPFFTNNVNIFNTGAGGEPTLTDLQLHEDIKELFSSRLICSPTFDEGEFLESEKGRSLIPQFKAMMLNVTRLMDCVTCEKCRIWGKLETKGIAVAMKIIMNPENDRITLDRSEMVTLVNLARQLAFSVRNAQRLGSVCNEKD</sequence>
<feature type="disulfide bond" description="Redox-active" evidence="18">
    <location>
        <begin position="410"/>
        <end position="413"/>
    </location>
</feature>
<gene>
    <name evidence="20" type="ORF">LtaPh_1616000</name>
</gene>
<dbReference type="GO" id="GO:0071949">
    <property type="term" value="F:FAD binding"/>
    <property type="evidence" value="ECO:0007669"/>
    <property type="project" value="InterPro"/>
</dbReference>
<evidence type="ECO:0000256" key="4">
    <source>
        <dbReference type="ARBA" id="ARBA00011802"/>
    </source>
</evidence>
<feature type="binding site" evidence="17">
    <location>
        <position position="263"/>
    </location>
    <ligand>
        <name>FAD</name>
        <dbReference type="ChEBI" id="CHEBI:57692"/>
    </ligand>
</feature>
<protein>
    <submittedName>
        <fullName evidence="20">Endoplasmic reticulum oxidoreductin, putative</fullName>
    </submittedName>
</protein>
<name>A0A640KDY5_LEITA</name>
<evidence type="ECO:0000256" key="17">
    <source>
        <dbReference type="PIRSR" id="PIRSR017205-2"/>
    </source>
</evidence>
<keyword evidence="7" id="KW-0732">Signal</keyword>
<evidence type="ECO:0000313" key="20">
    <source>
        <dbReference type="EMBL" id="GET87518.1"/>
    </source>
</evidence>
<keyword evidence="11" id="KW-0560">Oxidoreductase</keyword>
<evidence type="ECO:0000256" key="5">
    <source>
        <dbReference type="ARBA" id="ARBA00022448"/>
    </source>
</evidence>
<keyword evidence="19" id="KW-1133">Transmembrane helix</keyword>
<evidence type="ECO:0000256" key="8">
    <source>
        <dbReference type="ARBA" id="ARBA00022824"/>
    </source>
</evidence>
<feature type="disulfide bond" description="Redox-active" evidence="18">
    <location>
        <begin position="149"/>
        <end position="156"/>
    </location>
</feature>
<evidence type="ECO:0000256" key="12">
    <source>
        <dbReference type="ARBA" id="ARBA00023136"/>
    </source>
</evidence>
<dbReference type="InterPro" id="IPR007266">
    <property type="entry name" value="Ero1"/>
</dbReference>
<evidence type="ECO:0000256" key="19">
    <source>
        <dbReference type="SAM" id="Phobius"/>
    </source>
</evidence>
<comment type="subcellular location">
    <subcellularLocation>
        <location evidence="2">Endoplasmic reticulum membrane</location>
        <topology evidence="2">Peripheral membrane protein</topology>
        <orientation evidence="2">Lumenal side</orientation>
    </subcellularLocation>
</comment>
<evidence type="ECO:0000256" key="16">
    <source>
        <dbReference type="PIRSR" id="PIRSR017205-1"/>
    </source>
</evidence>
<evidence type="ECO:0000256" key="14">
    <source>
        <dbReference type="ARBA" id="ARBA00023180"/>
    </source>
</evidence>
<feature type="active site" evidence="16">
    <location>
        <position position="413"/>
    </location>
</feature>
<feature type="binding site" evidence="17">
    <location>
        <position position="307"/>
    </location>
    <ligand>
        <name>FAD</name>
        <dbReference type="ChEBI" id="CHEBI:57692"/>
    </ligand>
</feature>
<dbReference type="Pfam" id="PF04137">
    <property type="entry name" value="ERO1"/>
    <property type="match status" value="1"/>
</dbReference>
<evidence type="ECO:0000256" key="7">
    <source>
        <dbReference type="ARBA" id="ARBA00022729"/>
    </source>
</evidence>
<evidence type="ECO:0000256" key="1">
    <source>
        <dbReference type="ARBA" id="ARBA00001974"/>
    </source>
</evidence>
<feature type="binding site" evidence="17">
    <location>
        <position position="221"/>
    </location>
    <ligand>
        <name>FAD</name>
        <dbReference type="ChEBI" id="CHEBI:57692"/>
    </ligand>
</feature>
<dbReference type="EMBL" id="BLBS01000020">
    <property type="protein sequence ID" value="GET87518.1"/>
    <property type="molecule type" value="Genomic_DNA"/>
</dbReference>
<keyword evidence="8" id="KW-0256">Endoplasmic reticulum</keyword>
<evidence type="ECO:0000256" key="11">
    <source>
        <dbReference type="ARBA" id="ARBA00023002"/>
    </source>
</evidence>
<dbReference type="InterPro" id="IPR037192">
    <property type="entry name" value="ERO1-like_sf"/>
</dbReference>
<dbReference type="PIRSF" id="PIRSF017205">
    <property type="entry name" value="ERO1"/>
    <property type="match status" value="1"/>
</dbReference>
<dbReference type="GO" id="GO:0005789">
    <property type="term" value="C:endoplasmic reticulum membrane"/>
    <property type="evidence" value="ECO:0007669"/>
    <property type="project" value="UniProtKB-SubCell"/>
</dbReference>
<keyword evidence="10" id="KW-0249">Electron transport</keyword>
<dbReference type="GO" id="GO:0034975">
    <property type="term" value="P:protein folding in endoplasmic reticulum"/>
    <property type="evidence" value="ECO:0007669"/>
    <property type="project" value="InterPro"/>
</dbReference>
<keyword evidence="9 17" id="KW-0274">FAD</keyword>
<keyword evidence="21" id="KW-1185">Reference proteome</keyword>
<feature type="binding site" evidence="17">
    <location>
        <position position="232"/>
    </location>
    <ligand>
        <name>FAD</name>
        <dbReference type="ChEBI" id="CHEBI:57692"/>
    </ligand>
</feature>
<evidence type="ECO:0000256" key="6">
    <source>
        <dbReference type="ARBA" id="ARBA00022630"/>
    </source>
</evidence>
<comment type="subunit">
    <text evidence="4">May function both as a monomer and a homodimer.</text>
</comment>
<keyword evidence="13 18" id="KW-1015">Disulfide bond</keyword>
<dbReference type="GO" id="GO:0015035">
    <property type="term" value="F:protein-disulfide reductase activity"/>
    <property type="evidence" value="ECO:0007669"/>
    <property type="project" value="InterPro"/>
</dbReference>
<comment type="caution">
    <text evidence="20">The sequence shown here is derived from an EMBL/GenBank/DDBJ whole genome shotgun (WGS) entry which is preliminary data.</text>
</comment>